<dbReference type="Proteomes" id="UP000789390">
    <property type="component" value="Unassembled WGS sequence"/>
</dbReference>
<dbReference type="InterPro" id="IPR017441">
    <property type="entry name" value="Protein_kinase_ATP_BS"/>
</dbReference>
<evidence type="ECO:0000259" key="17">
    <source>
        <dbReference type="PROSITE" id="PS50011"/>
    </source>
</evidence>
<dbReference type="CDD" id="cd14071">
    <property type="entry name" value="STKc_SIK"/>
    <property type="match status" value="1"/>
</dbReference>
<dbReference type="PROSITE" id="PS50011">
    <property type="entry name" value="PROTEIN_KINASE_DOM"/>
    <property type="match status" value="1"/>
</dbReference>
<dbReference type="GO" id="GO:0005524">
    <property type="term" value="F:ATP binding"/>
    <property type="evidence" value="ECO:0007669"/>
    <property type="project" value="UniProtKB-UniRule"/>
</dbReference>
<evidence type="ECO:0000256" key="2">
    <source>
        <dbReference type="ARBA" id="ARBA00004496"/>
    </source>
</evidence>
<accession>A0A8J2RNC3</accession>
<comment type="caution">
    <text evidence="18">The sequence shown here is derived from an EMBL/GenBank/DDBJ whole genome shotgun (WGS) entry which is preliminary data.</text>
</comment>
<dbReference type="GO" id="GO:0005737">
    <property type="term" value="C:cytoplasm"/>
    <property type="evidence" value="ECO:0007669"/>
    <property type="project" value="UniProtKB-SubCell"/>
</dbReference>
<dbReference type="PANTHER" id="PTHR24346:SF74">
    <property type="entry name" value="PROTEIN KINASE DOMAIN-CONTAINING PROTEIN"/>
    <property type="match status" value="1"/>
</dbReference>
<dbReference type="FunFam" id="3.30.200.20:FF:000003">
    <property type="entry name" value="Non-specific serine/threonine protein kinase"/>
    <property type="match status" value="1"/>
</dbReference>
<comment type="catalytic activity">
    <reaction evidence="13">
        <text>L-threonyl-[protein] + ATP = O-phospho-L-threonyl-[protein] + ADP + H(+)</text>
        <dbReference type="Rhea" id="RHEA:46608"/>
        <dbReference type="Rhea" id="RHEA-COMP:11060"/>
        <dbReference type="Rhea" id="RHEA-COMP:11605"/>
        <dbReference type="ChEBI" id="CHEBI:15378"/>
        <dbReference type="ChEBI" id="CHEBI:30013"/>
        <dbReference type="ChEBI" id="CHEBI:30616"/>
        <dbReference type="ChEBI" id="CHEBI:61977"/>
        <dbReference type="ChEBI" id="CHEBI:456216"/>
        <dbReference type="EC" id="2.7.11.1"/>
    </reaction>
</comment>
<comment type="catalytic activity">
    <reaction evidence="14">
        <text>L-seryl-[protein] + ATP = O-phospho-L-seryl-[protein] + ADP + H(+)</text>
        <dbReference type="Rhea" id="RHEA:17989"/>
        <dbReference type="Rhea" id="RHEA-COMP:9863"/>
        <dbReference type="Rhea" id="RHEA-COMP:11604"/>
        <dbReference type="ChEBI" id="CHEBI:15378"/>
        <dbReference type="ChEBI" id="CHEBI:29999"/>
        <dbReference type="ChEBI" id="CHEBI:30616"/>
        <dbReference type="ChEBI" id="CHEBI:83421"/>
        <dbReference type="ChEBI" id="CHEBI:456216"/>
        <dbReference type="EC" id="2.7.11.1"/>
    </reaction>
</comment>
<keyword evidence="19" id="KW-1185">Reference proteome</keyword>
<sequence length="663" mass="73748">MVKMEQVGSCGGSNGSDGGSATGNKTNHIRVGFYDIERTIGRGNFAVVKLAKHRITKTEVAIKIVDKSQLDESNLRKLYREVQILKMLRHDNIIRLYQVMETNDMLYLVSEYARQGEIFEYIARQGRMSETVARRKFWQIISAVEYCHQRRIVHRDLKAENLLLDAQGNVKIADFGFSNFWSSERHLDTWCGSPPYAAPEVFLGQKYTGPEVDIWSLGVVLYVLVCGALPFDGATLQALRDRVLSGRFRIPYFLSADCESLIRKMLVVDPAKRCGLQQVKRHRWMLIEAPAIQEESVIMEGATGNEPDEAVNEQILRLMQSLGVDPVKTKESVLHQRYDHHAAIYYLLLERRIHLSATGELPQSSQSKQRRSIVETTTTAPDQVVLPVASASRRPPLWTHSPPLRDSACGDSVDSERGSVGGSLLSPLKESTPPISVKAVKSNTYSVDEGVEDWSESGQSPMGSAGSTFETLIGDALTVESHQQSNEQQQQQQRLQGLELPALFHEGRRASDGLMCQQAGVVQMPASPRRITAPEGSSSGGGGVMLLSETHREHKALCLQFSRDEGSKLIQKQQQQQQQQRARPVLRQVSYKLAQQQPVHLGTPVSAQCHPIAEAEGSLEVSPDHDLDDPKMTAMMMKTTSELDEWCRLPSSLAACDLSPTPP</sequence>
<evidence type="ECO:0000256" key="16">
    <source>
        <dbReference type="SAM" id="MobiDB-lite"/>
    </source>
</evidence>
<dbReference type="PROSITE" id="PS00107">
    <property type="entry name" value="PROTEIN_KINASE_ATP"/>
    <property type="match status" value="1"/>
</dbReference>
<dbReference type="OrthoDB" id="193931at2759"/>
<evidence type="ECO:0000256" key="5">
    <source>
        <dbReference type="ARBA" id="ARBA00022527"/>
    </source>
</evidence>
<dbReference type="GO" id="GO:0000226">
    <property type="term" value="P:microtubule cytoskeleton organization"/>
    <property type="evidence" value="ECO:0007669"/>
    <property type="project" value="TreeGrafter"/>
</dbReference>
<evidence type="ECO:0000256" key="12">
    <source>
        <dbReference type="ARBA" id="ARBA00022842"/>
    </source>
</evidence>
<dbReference type="Pfam" id="PF23312">
    <property type="entry name" value="UBA_SIK3"/>
    <property type="match status" value="1"/>
</dbReference>
<evidence type="ECO:0000256" key="13">
    <source>
        <dbReference type="ARBA" id="ARBA00047899"/>
    </source>
</evidence>
<comment type="cofactor">
    <cofactor evidence="1">
        <name>Mg(2+)</name>
        <dbReference type="ChEBI" id="CHEBI:18420"/>
    </cofactor>
</comment>
<evidence type="ECO:0000256" key="9">
    <source>
        <dbReference type="ARBA" id="ARBA00022741"/>
    </source>
</evidence>
<dbReference type="SMART" id="SM00220">
    <property type="entry name" value="S_TKc"/>
    <property type="match status" value="1"/>
</dbReference>
<dbReference type="EC" id="2.7.11.1" evidence="3"/>
<evidence type="ECO:0000256" key="15">
    <source>
        <dbReference type="PROSITE-ProRule" id="PRU10141"/>
    </source>
</evidence>
<keyword evidence="10" id="KW-0418">Kinase</keyword>
<dbReference type="InterPro" id="IPR008271">
    <property type="entry name" value="Ser/Thr_kinase_AS"/>
</dbReference>
<feature type="domain" description="Protein kinase" evidence="17">
    <location>
        <begin position="34"/>
        <end position="285"/>
    </location>
</feature>
<comment type="subcellular location">
    <subcellularLocation>
        <location evidence="2">Cytoplasm</location>
    </subcellularLocation>
</comment>
<dbReference type="Gene3D" id="1.10.510.10">
    <property type="entry name" value="Transferase(Phosphotransferase) domain 1"/>
    <property type="match status" value="1"/>
</dbReference>
<dbReference type="PANTHER" id="PTHR24346">
    <property type="entry name" value="MAP/MICROTUBULE AFFINITY-REGULATING KINASE"/>
    <property type="match status" value="1"/>
</dbReference>
<evidence type="ECO:0000256" key="1">
    <source>
        <dbReference type="ARBA" id="ARBA00001946"/>
    </source>
</evidence>
<evidence type="ECO:0000256" key="7">
    <source>
        <dbReference type="ARBA" id="ARBA00022679"/>
    </source>
</evidence>
<protein>
    <recommendedName>
        <fullName evidence="3">non-specific serine/threonine protein kinase</fullName>
        <ecNumber evidence="3">2.7.11.1</ecNumber>
    </recommendedName>
</protein>
<evidence type="ECO:0000256" key="3">
    <source>
        <dbReference type="ARBA" id="ARBA00012513"/>
    </source>
</evidence>
<feature type="region of interest" description="Disordered" evidence="16">
    <location>
        <begin position="394"/>
        <end position="430"/>
    </location>
</feature>
<dbReference type="SUPFAM" id="SSF56112">
    <property type="entry name" value="Protein kinase-like (PK-like)"/>
    <property type="match status" value="1"/>
</dbReference>
<dbReference type="GO" id="GO:0050321">
    <property type="term" value="F:tau-protein kinase activity"/>
    <property type="evidence" value="ECO:0007669"/>
    <property type="project" value="TreeGrafter"/>
</dbReference>
<gene>
    <name evidence="18" type="ORF">DGAL_LOCUS11161</name>
</gene>
<evidence type="ECO:0000313" key="18">
    <source>
        <dbReference type="EMBL" id="CAH0107827.1"/>
    </source>
</evidence>
<evidence type="ECO:0000313" key="19">
    <source>
        <dbReference type="Proteomes" id="UP000789390"/>
    </source>
</evidence>
<evidence type="ECO:0000256" key="10">
    <source>
        <dbReference type="ARBA" id="ARBA00022777"/>
    </source>
</evidence>
<feature type="region of interest" description="Disordered" evidence="16">
    <location>
        <begin position="359"/>
        <end position="379"/>
    </location>
</feature>
<feature type="binding site" evidence="15">
    <location>
        <position position="63"/>
    </location>
    <ligand>
        <name>ATP</name>
        <dbReference type="ChEBI" id="CHEBI:30616"/>
    </ligand>
</feature>
<keyword evidence="4" id="KW-0963">Cytoplasm</keyword>
<keyword evidence="6" id="KW-0597">Phosphoprotein</keyword>
<dbReference type="EMBL" id="CAKKLH010000279">
    <property type="protein sequence ID" value="CAH0107827.1"/>
    <property type="molecule type" value="Genomic_DNA"/>
</dbReference>
<name>A0A8J2RNC3_9CRUS</name>
<dbReference type="FunFam" id="1.10.510.10:FF:000154">
    <property type="entry name" value="Serine/threonine-protein kinase SIK2"/>
    <property type="match status" value="1"/>
</dbReference>
<evidence type="ECO:0000256" key="4">
    <source>
        <dbReference type="ARBA" id="ARBA00022490"/>
    </source>
</evidence>
<dbReference type="GO" id="GO:0035556">
    <property type="term" value="P:intracellular signal transduction"/>
    <property type="evidence" value="ECO:0007669"/>
    <property type="project" value="TreeGrafter"/>
</dbReference>
<keyword evidence="12" id="KW-0460">Magnesium</keyword>
<evidence type="ECO:0000256" key="11">
    <source>
        <dbReference type="ARBA" id="ARBA00022840"/>
    </source>
</evidence>
<keyword evidence="8" id="KW-0479">Metal-binding</keyword>
<dbReference type="InterPro" id="IPR000719">
    <property type="entry name" value="Prot_kinase_dom"/>
</dbReference>
<dbReference type="GO" id="GO:0046872">
    <property type="term" value="F:metal ion binding"/>
    <property type="evidence" value="ECO:0007669"/>
    <property type="project" value="UniProtKB-KW"/>
</dbReference>
<keyword evidence="11 15" id="KW-0067">ATP-binding</keyword>
<evidence type="ECO:0000256" key="6">
    <source>
        <dbReference type="ARBA" id="ARBA00022553"/>
    </source>
</evidence>
<keyword evidence="7" id="KW-0808">Transferase</keyword>
<feature type="region of interest" description="Disordered" evidence="16">
    <location>
        <begin position="1"/>
        <end position="23"/>
    </location>
</feature>
<reference evidence="18" key="1">
    <citation type="submission" date="2021-11" db="EMBL/GenBank/DDBJ databases">
        <authorList>
            <person name="Schell T."/>
        </authorList>
    </citation>
    <scope>NUCLEOTIDE SEQUENCE</scope>
    <source>
        <strain evidence="18">M5</strain>
    </source>
</reference>
<keyword evidence="5" id="KW-0723">Serine/threonine-protein kinase</keyword>
<proteinExistence type="predicted"/>
<evidence type="ECO:0000256" key="8">
    <source>
        <dbReference type="ARBA" id="ARBA00022723"/>
    </source>
</evidence>
<dbReference type="AlphaFoldDB" id="A0A8J2RNC3"/>
<dbReference type="InterPro" id="IPR034672">
    <property type="entry name" value="SIK"/>
</dbReference>
<dbReference type="CDD" id="cd14338">
    <property type="entry name" value="UBA_SIK"/>
    <property type="match status" value="1"/>
</dbReference>
<dbReference type="Pfam" id="PF00069">
    <property type="entry name" value="Pkinase"/>
    <property type="match status" value="1"/>
</dbReference>
<dbReference type="InterPro" id="IPR057380">
    <property type="entry name" value="UBA_SIK1/2/3"/>
</dbReference>
<organism evidence="18 19">
    <name type="scientific">Daphnia galeata</name>
    <dbReference type="NCBI Taxonomy" id="27404"/>
    <lineage>
        <taxon>Eukaryota</taxon>
        <taxon>Metazoa</taxon>
        <taxon>Ecdysozoa</taxon>
        <taxon>Arthropoda</taxon>
        <taxon>Crustacea</taxon>
        <taxon>Branchiopoda</taxon>
        <taxon>Diplostraca</taxon>
        <taxon>Cladocera</taxon>
        <taxon>Anomopoda</taxon>
        <taxon>Daphniidae</taxon>
        <taxon>Daphnia</taxon>
    </lineage>
</organism>
<keyword evidence="9 15" id="KW-0547">Nucleotide-binding</keyword>
<dbReference type="PROSITE" id="PS00108">
    <property type="entry name" value="PROTEIN_KINASE_ST"/>
    <property type="match status" value="1"/>
</dbReference>
<feature type="compositionally biased region" description="Gly residues" evidence="16">
    <location>
        <begin position="9"/>
        <end position="21"/>
    </location>
</feature>
<dbReference type="InterPro" id="IPR011009">
    <property type="entry name" value="Kinase-like_dom_sf"/>
</dbReference>
<evidence type="ECO:0000256" key="14">
    <source>
        <dbReference type="ARBA" id="ARBA00048679"/>
    </source>
</evidence>